<dbReference type="AlphaFoldDB" id="A0A2D6LPU8"/>
<protein>
    <recommendedName>
        <fullName evidence="3">GNAT family N-acetyltransferase</fullName>
    </recommendedName>
</protein>
<dbReference type="EMBL" id="NZBD01000013">
    <property type="protein sequence ID" value="MAG18211.1"/>
    <property type="molecule type" value="Genomic_DNA"/>
</dbReference>
<dbReference type="Proteomes" id="UP000226712">
    <property type="component" value="Unassembled WGS sequence"/>
</dbReference>
<proteinExistence type="predicted"/>
<evidence type="ECO:0000313" key="1">
    <source>
        <dbReference type="EMBL" id="MAG18211.1"/>
    </source>
</evidence>
<gene>
    <name evidence="1" type="ORF">CL944_01920</name>
</gene>
<reference evidence="2" key="1">
    <citation type="submission" date="2017-09" db="EMBL/GenBank/DDBJ databases">
        <title>The Reconstruction of 2,631 Draft Metagenome-Assembled Genomes from the Global Oceans.</title>
        <authorList>
            <person name="Tully B.J."/>
            <person name="Graham E.D."/>
            <person name="Heidelberg J.F."/>
        </authorList>
    </citation>
    <scope>NUCLEOTIDE SEQUENCE [LARGE SCALE GENOMIC DNA]</scope>
</reference>
<evidence type="ECO:0008006" key="3">
    <source>
        <dbReference type="Google" id="ProtNLM"/>
    </source>
</evidence>
<dbReference type="InterPro" id="IPR016181">
    <property type="entry name" value="Acyl_CoA_acyltransferase"/>
</dbReference>
<evidence type="ECO:0000313" key="2">
    <source>
        <dbReference type="Proteomes" id="UP000226712"/>
    </source>
</evidence>
<sequence>MTENENIRIVDAADKYTNSILELLNEDSEIISREYWEWKYLTPVVAKKLAIIAVNKKNEVVGHSGSIAQFIQINNKKYVGLKGEDVKTKKEETEKGIFGKIIKEGINRAEKQKLILYGFPNKLGKTVLKKFGLREEGKIFNFLKIFPKNQQSNKIKLIKVNKPIEDINIIWNKFKHEKVCVIRDLEFFKWRFFEKPNNNYNVFIAYKKNGPIGYIVVEKYRFGISIIDFISVGYHKEILNAMVNYYSKEPVFYLEGYFTDNLIISKLREMGFIKMPFSEIPLMVSCFIPKIKKAGILNTKNWFLTKADIEL</sequence>
<accession>A0A2D6LPU8</accession>
<dbReference type="SUPFAM" id="SSF55729">
    <property type="entry name" value="Acyl-CoA N-acyltransferases (Nat)"/>
    <property type="match status" value="1"/>
</dbReference>
<comment type="caution">
    <text evidence="1">The sequence shown here is derived from an EMBL/GenBank/DDBJ whole genome shotgun (WGS) entry which is preliminary data.</text>
</comment>
<organism evidence="1 2">
    <name type="scientific">Candidatus Iainarchaeum sp</name>
    <dbReference type="NCBI Taxonomy" id="3101447"/>
    <lineage>
        <taxon>Archaea</taxon>
        <taxon>Candidatus Iainarchaeota</taxon>
        <taxon>Candidatus Iainarchaeia</taxon>
        <taxon>Candidatus Iainarchaeales</taxon>
        <taxon>Candidatus Iainarchaeaceae</taxon>
        <taxon>Candidatus Iainarchaeum</taxon>
    </lineage>
</organism>
<name>A0A2D6LPU8_9ARCH</name>